<reference evidence="9" key="1">
    <citation type="submission" date="2021-03" db="EMBL/GenBank/DDBJ databases">
        <title>Draft genome sequence of rust myrtle Austropuccinia psidii MF-1, a brazilian biotype.</title>
        <authorList>
            <person name="Quecine M.C."/>
            <person name="Pachon D.M.R."/>
            <person name="Bonatelli M.L."/>
            <person name="Correr F.H."/>
            <person name="Franceschini L.M."/>
            <person name="Leite T.F."/>
            <person name="Margarido G.R.A."/>
            <person name="Almeida C.A."/>
            <person name="Ferrarezi J.A."/>
            <person name="Labate C.A."/>
        </authorList>
    </citation>
    <scope>NUCLEOTIDE SEQUENCE</scope>
    <source>
        <strain evidence="9">MF-1</strain>
    </source>
</reference>
<proteinExistence type="inferred from homology"/>
<feature type="region of interest" description="Disordered" evidence="7">
    <location>
        <begin position="242"/>
        <end position="265"/>
    </location>
</feature>
<keyword evidence="5" id="KW-0694">RNA-binding</keyword>
<keyword evidence="4" id="KW-0963">Cytoplasm</keyword>
<dbReference type="GO" id="GO:0003723">
    <property type="term" value="F:RNA binding"/>
    <property type="evidence" value="ECO:0007669"/>
    <property type="project" value="UniProtKB-KW"/>
</dbReference>
<dbReference type="GO" id="GO:0000932">
    <property type="term" value="C:P-body"/>
    <property type="evidence" value="ECO:0007669"/>
    <property type="project" value="UniProtKB-SubCell"/>
</dbReference>
<evidence type="ECO:0000256" key="4">
    <source>
        <dbReference type="ARBA" id="ARBA00022490"/>
    </source>
</evidence>
<evidence type="ECO:0000313" key="9">
    <source>
        <dbReference type="EMBL" id="MBW0476948.1"/>
    </source>
</evidence>
<comment type="caution">
    <text evidence="9">The sequence shown here is derived from an EMBL/GenBank/DDBJ whole genome shotgun (WGS) entry which is preliminary data.</text>
</comment>
<keyword evidence="10" id="KW-1185">Reference proteome</keyword>
<comment type="subcellular location">
    <subcellularLocation>
        <location evidence="2">Cytoplasm</location>
        <location evidence="2">P-body</location>
    </subcellularLocation>
    <subcellularLocation>
        <location evidence="1">Nucleus</location>
    </subcellularLocation>
</comment>
<feature type="compositionally biased region" description="Polar residues" evidence="7">
    <location>
        <begin position="534"/>
        <end position="544"/>
    </location>
</feature>
<feature type="domain" description="mRNA decay factor PAT1" evidence="8">
    <location>
        <begin position="18"/>
        <end position="927"/>
    </location>
</feature>
<evidence type="ECO:0000256" key="6">
    <source>
        <dbReference type="ARBA" id="ARBA00023242"/>
    </source>
</evidence>
<feature type="compositionally biased region" description="Polar residues" evidence="7">
    <location>
        <begin position="248"/>
        <end position="264"/>
    </location>
</feature>
<feature type="region of interest" description="Disordered" evidence="7">
    <location>
        <begin position="532"/>
        <end position="572"/>
    </location>
</feature>
<evidence type="ECO:0000256" key="3">
    <source>
        <dbReference type="ARBA" id="ARBA00009138"/>
    </source>
</evidence>
<dbReference type="InterPro" id="IPR039900">
    <property type="entry name" value="Pat1-like"/>
</dbReference>
<feature type="compositionally biased region" description="Polar residues" evidence="7">
    <location>
        <begin position="557"/>
        <end position="570"/>
    </location>
</feature>
<feature type="compositionally biased region" description="Basic residues" evidence="7">
    <location>
        <begin position="133"/>
        <end position="143"/>
    </location>
</feature>
<dbReference type="PANTHER" id="PTHR21551:SF0">
    <property type="entry name" value="PROTEIN ASSOCIATED WITH TOPO II RELATED-1, ISOFORM A"/>
    <property type="match status" value="1"/>
</dbReference>
<accession>A0A9Q3GR35</accession>
<sequence>MDDSAPGSLEKKLAQLRADFGEDIAVYDFDDDGLQSLGGLDEEINDFNDETFGMDTVGKDFDFSGSTAQYLTQTDSNTLKPSNGSSWTTVPSLLADRNSTGTSEVPQPLAQPSRNEAISLNDDPLLGPISSSAHHRTRARRPTNPHPPVSPQGVKIRSLEEIEQELLANSSKPQSLSSPSQRALTLEEVEAALFANHRDKKTALATGARSLTPFESSQSSLQARAQLAQQVQLQQASSVQRNNIDPLGTSSLFSSIPPTSQTPSALPAITHPAHPTHPQHSEWLRLQKQQLLMYTNLPSQQALIHIPAIPTSHIMANRCLQNPTSSIPSNLRMGPARKSMSPILHTSLPYLHNPSVVVEDLRSAADARIQEHERQEALRRKKAAKIAEMARYNNLMSQGDKDFITRIQVSQLVNPSHGQVGFDPYADDFYFHIYTAIRASRMAVQQQAQAVAADRRLSAIASGQAIPIHDVPARDNRWAERRLTRRDHAMIRMAQNVQRIIDHAKQRPKMSQVTLEGALGKIALRTRSAPRQMLQVQPTSSDNLATAAGGENHPGALSSSLPKMKQSTPGQPAMHRRKILMSLERLYSVILEVEQLRRTQPSLQSASSDEPDQNKLLTNWETQYVAKKDEIWRQLRVLDPLGLSNPHPFVSFLSVAKGKRVLPRVIRLFTREQSLQVLTLLVATFETIDVVKDAPLLDLPSDPRLAGPYPSDKRSRSEIEFETDLFMSCVVAPMMAIINDISLELVTGLVGLLLDRNDLLFIARSRPGIAFLTLFLSRAELLKSVPADMDTLNGFQVPTNEALVSWHSTFERLFYKLGADFPSLFPSTRAVAALPFGKSHLLNLDASDQCSKYIKQGLDVEDEPVWQLMAALAVSTDSDGQQTLVGGLRDKVLENVTAVTKKWVSEEIGTLKIRNVNLMLHALGLDASMINP</sequence>
<dbReference type="Pfam" id="PF09770">
    <property type="entry name" value="PAT1"/>
    <property type="match status" value="1"/>
</dbReference>
<gene>
    <name evidence="9" type="ORF">O181_016663</name>
</gene>
<dbReference type="EMBL" id="AVOT02004644">
    <property type="protein sequence ID" value="MBW0476948.1"/>
    <property type="molecule type" value="Genomic_DNA"/>
</dbReference>
<dbReference type="Proteomes" id="UP000765509">
    <property type="component" value="Unassembled WGS sequence"/>
</dbReference>
<evidence type="ECO:0000256" key="1">
    <source>
        <dbReference type="ARBA" id="ARBA00004123"/>
    </source>
</evidence>
<name>A0A9Q3GR35_9BASI</name>
<dbReference type="GO" id="GO:0005634">
    <property type="term" value="C:nucleus"/>
    <property type="evidence" value="ECO:0007669"/>
    <property type="project" value="UniProtKB-SubCell"/>
</dbReference>
<feature type="compositionally biased region" description="Polar residues" evidence="7">
    <location>
        <begin position="74"/>
        <end position="118"/>
    </location>
</feature>
<organism evidence="9 10">
    <name type="scientific">Austropuccinia psidii MF-1</name>
    <dbReference type="NCBI Taxonomy" id="1389203"/>
    <lineage>
        <taxon>Eukaryota</taxon>
        <taxon>Fungi</taxon>
        <taxon>Dikarya</taxon>
        <taxon>Basidiomycota</taxon>
        <taxon>Pucciniomycotina</taxon>
        <taxon>Pucciniomycetes</taxon>
        <taxon>Pucciniales</taxon>
        <taxon>Sphaerophragmiaceae</taxon>
        <taxon>Austropuccinia</taxon>
    </lineage>
</organism>
<dbReference type="PANTHER" id="PTHR21551">
    <property type="entry name" value="TOPOISOMERASE II-ASSOCIATED PROTEIN PAT1"/>
    <property type="match status" value="1"/>
</dbReference>
<evidence type="ECO:0000313" key="10">
    <source>
        <dbReference type="Proteomes" id="UP000765509"/>
    </source>
</evidence>
<dbReference type="OrthoDB" id="74835at2759"/>
<protein>
    <recommendedName>
        <fullName evidence="8">mRNA decay factor PAT1 domain-containing protein</fullName>
    </recommendedName>
</protein>
<dbReference type="AlphaFoldDB" id="A0A9Q3GR35"/>
<comment type="similarity">
    <text evidence="3">Belongs to the PAT1 family.</text>
</comment>
<dbReference type="GO" id="GO:0000290">
    <property type="term" value="P:deadenylation-dependent decapping of nuclear-transcribed mRNA"/>
    <property type="evidence" value="ECO:0007669"/>
    <property type="project" value="InterPro"/>
</dbReference>
<dbReference type="GO" id="GO:0033962">
    <property type="term" value="P:P-body assembly"/>
    <property type="evidence" value="ECO:0007669"/>
    <property type="project" value="TreeGrafter"/>
</dbReference>
<evidence type="ECO:0000259" key="8">
    <source>
        <dbReference type="Pfam" id="PF09770"/>
    </source>
</evidence>
<evidence type="ECO:0000256" key="5">
    <source>
        <dbReference type="ARBA" id="ARBA00022884"/>
    </source>
</evidence>
<dbReference type="InterPro" id="IPR019167">
    <property type="entry name" value="PAT1_dom"/>
</dbReference>
<keyword evidence="6" id="KW-0539">Nucleus</keyword>
<evidence type="ECO:0000256" key="7">
    <source>
        <dbReference type="SAM" id="MobiDB-lite"/>
    </source>
</evidence>
<evidence type="ECO:0000256" key="2">
    <source>
        <dbReference type="ARBA" id="ARBA00004201"/>
    </source>
</evidence>
<feature type="region of interest" description="Disordered" evidence="7">
    <location>
        <begin position="74"/>
        <end position="153"/>
    </location>
</feature>